<gene>
    <name evidence="2" type="ORF">HBH39_19035</name>
</gene>
<geneLocation type="plasmid" evidence="2 3">
    <name>pPN3F2_2</name>
</geneLocation>
<keyword evidence="2" id="KW-0614">Plasmid</keyword>
<evidence type="ECO:0000256" key="1">
    <source>
        <dbReference type="SAM" id="MobiDB-lite"/>
    </source>
</evidence>
<feature type="compositionally biased region" description="Basic and acidic residues" evidence="1">
    <location>
        <begin position="400"/>
        <end position="410"/>
    </location>
</feature>
<dbReference type="Proteomes" id="UP000502608">
    <property type="component" value="Plasmid pPN3F2_2"/>
</dbReference>
<protein>
    <submittedName>
        <fullName evidence="2">Uncharacterized protein</fullName>
    </submittedName>
</protein>
<name>A0A6G9QS12_9GAMM</name>
<proteinExistence type="predicted"/>
<sequence length="419" mass="48370">MVKVTLNELLDKTLADFNTLKAQYRALCEEISPAIKHGAQQAFNRYPDAISEYFEQKALSVDHPIRDVVTIDNDHLSDMPKALKKTLKEFTDFSEYQLFHEWCVLRQAATCDIAYEACLSNTSFHFQDTYVIGFKNPEEVGLIFEVNFHENEGNTNQVIIKNERGAFVPIEVEIPLATKGIMQPIFYKLIDELYRKPQFFENHFKRESDTASAVYDRTVDLDHRQKLSLAKILLLKHINDTFLTGDTIDENSHEAISEFYNDIHSMRVERLASELTRFGSNQHVDKDDILSRIHALNTFMDKVCDDNMYHHNSFNFIDIHLDKLTGSEYFQFLDELEATFNHCVKNHGTYGTLLNQTADERLERRMALEISNNIEQAINLSTDIEKALAEMNSASSMTHSNDKAHERDDEQSLSLHNSL</sequence>
<keyword evidence="3" id="KW-1185">Reference proteome</keyword>
<organism evidence="2 3">
    <name type="scientific">Shewanella aestuarii</name>
    <dbReference type="NCBI Taxonomy" id="1028752"/>
    <lineage>
        <taxon>Bacteria</taxon>
        <taxon>Pseudomonadati</taxon>
        <taxon>Pseudomonadota</taxon>
        <taxon>Gammaproteobacteria</taxon>
        <taxon>Alteromonadales</taxon>
        <taxon>Shewanellaceae</taxon>
        <taxon>Shewanella</taxon>
    </lineage>
</organism>
<evidence type="ECO:0000313" key="2">
    <source>
        <dbReference type="EMBL" id="QIR16571.1"/>
    </source>
</evidence>
<evidence type="ECO:0000313" key="3">
    <source>
        <dbReference type="Proteomes" id="UP000502608"/>
    </source>
</evidence>
<dbReference type="RefSeq" id="WP_167680399.1">
    <property type="nucleotide sequence ID" value="NZ_CP050315.1"/>
</dbReference>
<accession>A0A6G9QS12</accession>
<dbReference type="AlphaFoldDB" id="A0A6G9QS12"/>
<dbReference type="KEGG" id="saes:HBH39_19035"/>
<feature type="region of interest" description="Disordered" evidence="1">
    <location>
        <begin position="393"/>
        <end position="419"/>
    </location>
</feature>
<dbReference type="EMBL" id="CP050315">
    <property type="protein sequence ID" value="QIR16571.1"/>
    <property type="molecule type" value="Genomic_DNA"/>
</dbReference>
<reference evidence="2 3" key="1">
    <citation type="submission" date="2020-03" db="EMBL/GenBank/DDBJ databases">
        <title>Complete genome sequence of Shewanella sp.</title>
        <authorList>
            <person name="Kim Y.-S."/>
            <person name="Kim S.-J."/>
            <person name="Jung H.-K."/>
            <person name="Kim K.-H."/>
        </authorList>
    </citation>
    <scope>NUCLEOTIDE SEQUENCE [LARGE SCALE GENOMIC DNA]</scope>
    <source>
        <strain evidence="2 3">PN3F2</strain>
        <plasmid evidence="2 3">pPN3F2_2</plasmid>
    </source>
</reference>